<dbReference type="AlphaFoldDB" id="A0A8H8WNU9"/>
<dbReference type="EMBL" id="AP024145">
    <property type="protein sequence ID" value="BCM81604.1"/>
    <property type="molecule type" value="Genomic_DNA"/>
</dbReference>
<evidence type="ECO:0000313" key="2">
    <source>
        <dbReference type="EMBL" id="BCM81604.1"/>
    </source>
</evidence>
<accession>A0A8H8WNU9</accession>
<reference evidence="2" key="1">
    <citation type="submission" date="2020-11" db="EMBL/GenBank/DDBJ databases">
        <title>Complete genome sequence of a novel pathogenic Methylobacterium strain isolated from rice in Vietnam.</title>
        <authorList>
            <person name="Lai K."/>
            <person name="Okazaki S."/>
            <person name="Higashi K."/>
            <person name="Mori H."/>
            <person name="Toyoda A."/>
            <person name="Kurokawa K."/>
        </authorList>
    </citation>
    <scope>NUCLEOTIDE SEQUENCE</scope>
    <source>
        <strain evidence="2">VL1</strain>
    </source>
</reference>
<feature type="region of interest" description="Disordered" evidence="1">
    <location>
        <begin position="27"/>
        <end position="47"/>
    </location>
</feature>
<sequence length="116" mass="12915">MNVTERRAEALERRLARVRVDEKATAMTTVMSRQDRGEGNGSPPELSPLAEISAIGELLHGDRWTTALALDLVVKPREVRRWKSGVDLPEGRDLVVARRIARRRAMAILHLVGPGD</sequence>
<evidence type="ECO:0000256" key="1">
    <source>
        <dbReference type="SAM" id="MobiDB-lite"/>
    </source>
</evidence>
<evidence type="ECO:0000313" key="3">
    <source>
        <dbReference type="Proteomes" id="UP000663508"/>
    </source>
</evidence>
<organism evidence="2 3">
    <name type="scientific">Methylobacterium indicum</name>
    <dbReference type="NCBI Taxonomy" id="1775910"/>
    <lineage>
        <taxon>Bacteria</taxon>
        <taxon>Pseudomonadati</taxon>
        <taxon>Pseudomonadota</taxon>
        <taxon>Alphaproteobacteria</taxon>
        <taxon>Hyphomicrobiales</taxon>
        <taxon>Methylobacteriaceae</taxon>
        <taxon>Methylobacterium</taxon>
    </lineage>
</organism>
<proteinExistence type="predicted"/>
<dbReference type="KEGG" id="mind:mvi_00650"/>
<name>A0A8H8WNU9_9HYPH</name>
<dbReference type="Proteomes" id="UP000663508">
    <property type="component" value="Chromosome"/>
</dbReference>
<gene>
    <name evidence="2" type="ORF">mvi_00650</name>
</gene>
<protein>
    <submittedName>
        <fullName evidence="2">Uncharacterized protein</fullName>
    </submittedName>
</protein>